<organism evidence="1 2">
    <name type="scientific">Populus trichocarpa</name>
    <name type="common">Western balsam poplar</name>
    <name type="synonym">Populus balsamifera subsp. trichocarpa</name>
    <dbReference type="NCBI Taxonomy" id="3694"/>
    <lineage>
        <taxon>Eukaryota</taxon>
        <taxon>Viridiplantae</taxon>
        <taxon>Streptophyta</taxon>
        <taxon>Embryophyta</taxon>
        <taxon>Tracheophyta</taxon>
        <taxon>Spermatophyta</taxon>
        <taxon>Magnoliopsida</taxon>
        <taxon>eudicotyledons</taxon>
        <taxon>Gunneridae</taxon>
        <taxon>Pentapetalae</taxon>
        <taxon>rosids</taxon>
        <taxon>fabids</taxon>
        <taxon>Malpighiales</taxon>
        <taxon>Salicaceae</taxon>
        <taxon>Saliceae</taxon>
        <taxon>Populus</taxon>
    </lineage>
</organism>
<gene>
    <name evidence="1" type="ORF">POPTR_009G031400</name>
</gene>
<protein>
    <submittedName>
        <fullName evidence="1">Uncharacterized protein</fullName>
    </submittedName>
</protein>
<proteinExistence type="predicted"/>
<dbReference type="Proteomes" id="UP000006729">
    <property type="component" value="Chromosome 9"/>
</dbReference>
<sequence length="86" mass="10030">MERKKRNTNIKYIKYNKPGWDKETGANYIWSQSSCLSQILNSEAVSKCCNLKDKHHRKHSSSRPTWKSVSRTLNTLAKTRNYTIIG</sequence>
<evidence type="ECO:0000313" key="2">
    <source>
        <dbReference type="Proteomes" id="UP000006729"/>
    </source>
</evidence>
<evidence type="ECO:0000313" key="1">
    <source>
        <dbReference type="EMBL" id="PNT19305.1"/>
    </source>
</evidence>
<dbReference type="EMBL" id="CM009298">
    <property type="protein sequence ID" value="PNT19305.1"/>
    <property type="molecule type" value="Genomic_DNA"/>
</dbReference>
<dbReference type="AlphaFoldDB" id="U5G5U7"/>
<dbReference type="InParanoid" id="U5G5U7"/>
<reference evidence="1 2" key="1">
    <citation type="journal article" date="2006" name="Science">
        <title>The genome of black cottonwood, Populus trichocarpa (Torr. &amp; Gray).</title>
        <authorList>
            <person name="Tuskan G.A."/>
            <person name="Difazio S."/>
            <person name="Jansson S."/>
            <person name="Bohlmann J."/>
            <person name="Grigoriev I."/>
            <person name="Hellsten U."/>
            <person name="Putnam N."/>
            <person name="Ralph S."/>
            <person name="Rombauts S."/>
            <person name="Salamov A."/>
            <person name="Schein J."/>
            <person name="Sterck L."/>
            <person name="Aerts A."/>
            <person name="Bhalerao R.R."/>
            <person name="Bhalerao R.P."/>
            <person name="Blaudez D."/>
            <person name="Boerjan W."/>
            <person name="Brun A."/>
            <person name="Brunner A."/>
            <person name="Busov V."/>
            <person name="Campbell M."/>
            <person name="Carlson J."/>
            <person name="Chalot M."/>
            <person name="Chapman J."/>
            <person name="Chen G.L."/>
            <person name="Cooper D."/>
            <person name="Coutinho P.M."/>
            <person name="Couturier J."/>
            <person name="Covert S."/>
            <person name="Cronk Q."/>
            <person name="Cunningham R."/>
            <person name="Davis J."/>
            <person name="Degroeve S."/>
            <person name="Dejardin A."/>
            <person name="Depamphilis C."/>
            <person name="Detter J."/>
            <person name="Dirks B."/>
            <person name="Dubchak I."/>
            <person name="Duplessis S."/>
            <person name="Ehlting J."/>
            <person name="Ellis B."/>
            <person name="Gendler K."/>
            <person name="Goodstein D."/>
            <person name="Gribskov M."/>
            <person name="Grimwood J."/>
            <person name="Groover A."/>
            <person name="Gunter L."/>
            <person name="Hamberger B."/>
            <person name="Heinze B."/>
            <person name="Helariutta Y."/>
            <person name="Henrissat B."/>
            <person name="Holligan D."/>
            <person name="Holt R."/>
            <person name="Huang W."/>
            <person name="Islam-Faridi N."/>
            <person name="Jones S."/>
            <person name="Jones-Rhoades M."/>
            <person name="Jorgensen R."/>
            <person name="Joshi C."/>
            <person name="Kangasjarvi J."/>
            <person name="Karlsson J."/>
            <person name="Kelleher C."/>
            <person name="Kirkpatrick R."/>
            <person name="Kirst M."/>
            <person name="Kohler A."/>
            <person name="Kalluri U."/>
            <person name="Larimer F."/>
            <person name="Leebens-Mack J."/>
            <person name="Leple J.C."/>
            <person name="Locascio P."/>
            <person name="Lou Y."/>
            <person name="Lucas S."/>
            <person name="Martin F."/>
            <person name="Montanini B."/>
            <person name="Napoli C."/>
            <person name="Nelson D.R."/>
            <person name="Nelson C."/>
            <person name="Nieminen K."/>
            <person name="Nilsson O."/>
            <person name="Pereda V."/>
            <person name="Peter G."/>
            <person name="Philippe R."/>
            <person name="Pilate G."/>
            <person name="Poliakov A."/>
            <person name="Razumovskaya J."/>
            <person name="Richardson P."/>
            <person name="Rinaldi C."/>
            <person name="Ritland K."/>
            <person name="Rouze P."/>
            <person name="Ryaboy D."/>
            <person name="Schmutz J."/>
            <person name="Schrader J."/>
            <person name="Segerman B."/>
            <person name="Shin H."/>
            <person name="Siddiqui A."/>
            <person name="Sterky F."/>
            <person name="Terry A."/>
            <person name="Tsai C.J."/>
            <person name="Uberbacher E."/>
            <person name="Unneberg P."/>
            <person name="Vahala J."/>
            <person name="Wall K."/>
            <person name="Wessler S."/>
            <person name="Yang G."/>
            <person name="Yin T."/>
            <person name="Douglas C."/>
            <person name="Marra M."/>
            <person name="Sandberg G."/>
            <person name="Van de Peer Y."/>
            <person name="Rokhsar D."/>
        </authorList>
    </citation>
    <scope>NUCLEOTIDE SEQUENCE [LARGE SCALE GENOMIC DNA]</scope>
    <source>
        <strain evidence="2">cv. Nisqually</strain>
    </source>
</reference>
<dbReference type="HOGENOM" id="CLU_2502158_0_0_1"/>
<keyword evidence="2" id="KW-1185">Reference proteome</keyword>
<accession>U5G5U7</accession>
<name>U5G5U7_POPTR</name>